<dbReference type="FunFam" id="1.10.3210.10:FF:000001">
    <property type="entry name" value="GTP pyrophosphokinase RelA"/>
    <property type="match status" value="1"/>
</dbReference>
<accession>A0A0P6YQC6</accession>
<dbReference type="SUPFAM" id="SSF109604">
    <property type="entry name" value="HD-domain/PDEase-like"/>
    <property type="match status" value="1"/>
</dbReference>
<organism evidence="6 7">
    <name type="scientific">Ardenticatena maritima</name>
    <dbReference type="NCBI Taxonomy" id="872965"/>
    <lineage>
        <taxon>Bacteria</taxon>
        <taxon>Bacillati</taxon>
        <taxon>Chloroflexota</taxon>
        <taxon>Ardenticatenia</taxon>
        <taxon>Ardenticatenales</taxon>
        <taxon>Ardenticatenaceae</taxon>
        <taxon>Ardenticatena</taxon>
    </lineage>
</organism>
<gene>
    <name evidence="6" type="ORF">SE16_12065</name>
</gene>
<dbReference type="PANTHER" id="PTHR21262:SF31">
    <property type="entry name" value="GTP PYROPHOSPHOKINASE"/>
    <property type="match status" value="1"/>
</dbReference>
<evidence type="ECO:0000259" key="3">
    <source>
        <dbReference type="PROSITE" id="PS51671"/>
    </source>
</evidence>
<dbReference type="InterPro" id="IPR043519">
    <property type="entry name" value="NT_sf"/>
</dbReference>
<reference evidence="6 7" key="1">
    <citation type="submission" date="2015-07" db="EMBL/GenBank/DDBJ databases">
        <title>Whole genome sequence of Ardenticatena maritima DSM 23922.</title>
        <authorList>
            <person name="Hemp J."/>
            <person name="Ward L.M."/>
            <person name="Pace L.A."/>
            <person name="Fischer W.W."/>
        </authorList>
    </citation>
    <scope>NUCLEOTIDE SEQUENCE [LARGE SCALE GENOMIC DNA]</scope>
    <source>
        <strain evidence="6 7">110S</strain>
    </source>
</reference>
<dbReference type="PATRIC" id="fig|872965.6.peg.2878"/>
<dbReference type="PANTHER" id="PTHR21262">
    <property type="entry name" value="GUANOSINE-3',5'-BIS DIPHOSPHATE 3'-PYROPHOSPHOHYDROLASE"/>
    <property type="match status" value="1"/>
</dbReference>
<evidence type="ECO:0000256" key="2">
    <source>
        <dbReference type="RuleBase" id="RU003847"/>
    </source>
</evidence>
<dbReference type="CDD" id="cd05399">
    <property type="entry name" value="NT_Rel-Spo_like"/>
    <property type="match status" value="1"/>
</dbReference>
<dbReference type="PROSITE" id="PS51671">
    <property type="entry name" value="ACT"/>
    <property type="match status" value="1"/>
</dbReference>
<dbReference type="InterPro" id="IPR004811">
    <property type="entry name" value="RelA/Spo_fam"/>
</dbReference>
<dbReference type="InterPro" id="IPR045865">
    <property type="entry name" value="ACT-like_dom_sf"/>
</dbReference>
<evidence type="ECO:0000256" key="1">
    <source>
        <dbReference type="ARBA" id="ARBA00025704"/>
    </source>
</evidence>
<dbReference type="GO" id="GO:0005886">
    <property type="term" value="C:plasma membrane"/>
    <property type="evidence" value="ECO:0007669"/>
    <property type="project" value="TreeGrafter"/>
</dbReference>
<evidence type="ECO:0000313" key="6">
    <source>
        <dbReference type="EMBL" id="KPL87371.1"/>
    </source>
</evidence>
<feature type="domain" description="ACT" evidence="3">
    <location>
        <begin position="658"/>
        <end position="733"/>
    </location>
</feature>
<dbReference type="Gene3D" id="1.10.3210.10">
    <property type="entry name" value="Hypothetical protein af1432"/>
    <property type="match status" value="1"/>
</dbReference>
<dbReference type="InterPro" id="IPR012675">
    <property type="entry name" value="Beta-grasp_dom_sf"/>
</dbReference>
<dbReference type="AlphaFoldDB" id="A0A0P6YQC6"/>
<dbReference type="Pfam" id="PF13328">
    <property type="entry name" value="HD_4"/>
    <property type="match status" value="1"/>
</dbReference>
<dbReference type="Gene3D" id="3.30.70.260">
    <property type="match status" value="1"/>
</dbReference>
<dbReference type="EMBL" id="LGKN01000006">
    <property type="protein sequence ID" value="KPL87371.1"/>
    <property type="molecule type" value="Genomic_DNA"/>
</dbReference>
<dbReference type="NCBIfam" id="TIGR00691">
    <property type="entry name" value="spoT_relA"/>
    <property type="match status" value="1"/>
</dbReference>
<dbReference type="SUPFAM" id="SSF81301">
    <property type="entry name" value="Nucleotidyltransferase"/>
    <property type="match status" value="1"/>
</dbReference>
<dbReference type="PROSITE" id="PS51831">
    <property type="entry name" value="HD"/>
    <property type="match status" value="1"/>
</dbReference>
<dbReference type="Proteomes" id="UP000050502">
    <property type="component" value="Unassembled WGS sequence"/>
</dbReference>
<name>A0A0P6YQC6_9CHLR</name>
<protein>
    <submittedName>
        <fullName evidence="6">(P)ppGpp synthetase</fullName>
    </submittedName>
</protein>
<dbReference type="CDD" id="cd01668">
    <property type="entry name" value="TGS_RSH"/>
    <property type="match status" value="1"/>
</dbReference>
<feature type="domain" description="HD" evidence="4">
    <location>
        <begin position="39"/>
        <end position="151"/>
    </location>
</feature>
<dbReference type="CDD" id="cd04876">
    <property type="entry name" value="ACT_RelA-SpoT"/>
    <property type="match status" value="1"/>
</dbReference>
<dbReference type="Pfam" id="PF13291">
    <property type="entry name" value="ACT_4"/>
    <property type="match status" value="1"/>
</dbReference>
<dbReference type="PROSITE" id="PS51880">
    <property type="entry name" value="TGS"/>
    <property type="match status" value="1"/>
</dbReference>
<dbReference type="InterPro" id="IPR002912">
    <property type="entry name" value="ACT_dom"/>
</dbReference>
<dbReference type="InterPro" id="IPR006674">
    <property type="entry name" value="HD_domain"/>
</dbReference>
<dbReference type="Gene3D" id="3.10.20.30">
    <property type="match status" value="1"/>
</dbReference>
<evidence type="ECO:0000313" key="7">
    <source>
        <dbReference type="Proteomes" id="UP000050502"/>
    </source>
</evidence>
<dbReference type="InterPro" id="IPR033655">
    <property type="entry name" value="TGS_RelA/SpoT"/>
</dbReference>
<dbReference type="InterPro" id="IPR012676">
    <property type="entry name" value="TGS-like"/>
</dbReference>
<dbReference type="InterPro" id="IPR007685">
    <property type="entry name" value="RelA_SpoT"/>
</dbReference>
<dbReference type="SMART" id="SM00471">
    <property type="entry name" value="HDc"/>
    <property type="match status" value="1"/>
</dbReference>
<dbReference type="InterPro" id="IPR004095">
    <property type="entry name" value="TGS"/>
</dbReference>
<evidence type="ECO:0000259" key="5">
    <source>
        <dbReference type="PROSITE" id="PS51880"/>
    </source>
</evidence>
<dbReference type="SUPFAM" id="SSF81271">
    <property type="entry name" value="TGS-like"/>
    <property type="match status" value="1"/>
</dbReference>
<dbReference type="Pfam" id="PF02824">
    <property type="entry name" value="TGS"/>
    <property type="match status" value="1"/>
</dbReference>
<dbReference type="GO" id="GO:0015969">
    <property type="term" value="P:guanosine tetraphosphate metabolic process"/>
    <property type="evidence" value="ECO:0007669"/>
    <property type="project" value="InterPro"/>
</dbReference>
<comment type="function">
    <text evidence="2">In eubacteria ppGpp (guanosine 3'-diphosphate 5'-diphosphate) is a mediator of the stringent response that coordinates a variety of cellular activities in response to changes in nutritional abundance.</text>
</comment>
<sequence length="733" mass="84281">MKEAVARSFPTYDVSIIQKAYEFAKEAHAQQRRKTGEPYVAHCVATAEILADLRIDPPVVVAGLLHDTVEDTDVTLDDIKREFGDEVARLVDGVTKLSRINELTGYRRRGEEEWVKWKKSGETEYLRKMFLAMAEDVRVILIKLADRLHNMQTLHGLPREKQIRMARETMDIMAPLANRLGIWQIKWQLEDLSFRYLEPDKYEQLQARLNEGHEEREQYIQKVIQQLRARLERAGIKAEITGRPKHLYSIYKKMRRKERDLDQIYDVRAIRIIIDAEDEESAIRDCYTTLGIVHSMWRPIPGEFDDYIANPKENGYKSLHTAVVGPEGKPLEVQIRTREMHYLAEYGVAAHWRYKEEMRQSDRFLEEKIRWLRSLLRQEGEEEQDAEAFMESVRSDVLPDRVLVFTPKGDIKELPAGSTPIDFAYYIHTDVGHRCRGARVNGVIVPLNYQLKDGDQVEIITGKHSRPSRDWLNPHLGYVKTSRARSKIRQWFRKQDRQENITQGRLLLERELKRLGLQHEPFEKLAELAGYENVDDFLAAIGYGDVSPQSVASKALELQRQEQARLKTDEEILEELPAVKPQKPSGSQISVRGVGGLLTRMARCCNPLPGDPIVGYITKGRGVTIHRADCPNIINAREPDRIVQVEWGEDPQQLYQVTIVVRAFDRGGLLRDIVDIVAKENVNLAAANAVTNKRDRSATITATLEIKDAAQLSRILHRINSLPNVLEAYRQSA</sequence>
<dbReference type="Pfam" id="PF04607">
    <property type="entry name" value="RelA_SpoT"/>
    <property type="match status" value="1"/>
</dbReference>
<comment type="pathway">
    <text evidence="1">Purine metabolism.</text>
</comment>
<dbReference type="Pfam" id="PF19296">
    <property type="entry name" value="RelA_AH_RIS"/>
    <property type="match status" value="1"/>
</dbReference>
<dbReference type="SUPFAM" id="SSF55021">
    <property type="entry name" value="ACT-like"/>
    <property type="match status" value="1"/>
</dbReference>
<comment type="caution">
    <text evidence="6">The sequence shown here is derived from an EMBL/GenBank/DDBJ whole genome shotgun (WGS) entry which is preliminary data.</text>
</comment>
<dbReference type="SMART" id="SM00954">
    <property type="entry name" value="RelA_SpoT"/>
    <property type="match status" value="1"/>
</dbReference>
<feature type="domain" description="TGS" evidence="5">
    <location>
        <begin position="400"/>
        <end position="461"/>
    </location>
</feature>
<dbReference type="InterPro" id="IPR045600">
    <property type="entry name" value="RelA/SpoT_AH_RIS"/>
</dbReference>
<dbReference type="FunFam" id="3.10.20.30:FF:000002">
    <property type="entry name" value="GTP pyrophosphokinase (RelA/SpoT)"/>
    <property type="match status" value="1"/>
</dbReference>
<dbReference type="CDD" id="cd00077">
    <property type="entry name" value="HDc"/>
    <property type="match status" value="1"/>
</dbReference>
<dbReference type="FunFam" id="3.30.460.10:FF:000001">
    <property type="entry name" value="GTP pyrophosphokinase RelA"/>
    <property type="match status" value="1"/>
</dbReference>
<comment type="similarity">
    <text evidence="2">Belongs to the relA/spoT family.</text>
</comment>
<proteinExistence type="inferred from homology"/>
<dbReference type="InterPro" id="IPR003607">
    <property type="entry name" value="HD/PDEase_dom"/>
</dbReference>
<dbReference type="Gene3D" id="3.30.460.10">
    <property type="entry name" value="Beta Polymerase, domain 2"/>
    <property type="match status" value="1"/>
</dbReference>
<evidence type="ECO:0000259" key="4">
    <source>
        <dbReference type="PROSITE" id="PS51831"/>
    </source>
</evidence>